<organism evidence="11">
    <name type="scientific">Nitratidesulfovibrio vulgaris (strain DSM 19637 / Miyazaki F)</name>
    <name type="common">Desulfovibrio vulgaris</name>
    <dbReference type="NCBI Taxonomy" id="883"/>
    <lineage>
        <taxon>Bacteria</taxon>
        <taxon>Pseudomonadati</taxon>
        <taxon>Thermodesulfobacteriota</taxon>
        <taxon>Desulfovibrionia</taxon>
        <taxon>Desulfovibrionales</taxon>
        <taxon>Desulfovibrionaceae</taxon>
        <taxon>Nitratidesulfovibrio</taxon>
    </lineage>
</organism>
<evidence type="ECO:0000256" key="3">
    <source>
        <dbReference type="ARBA" id="ARBA00022448"/>
    </source>
</evidence>
<keyword evidence="6 8" id="KW-1133">Transmembrane helix</keyword>
<keyword evidence="11" id="KW-0449">Lipoprotein</keyword>
<evidence type="ECO:0000313" key="11">
    <source>
        <dbReference type="EMBL" id="ACL09931.1"/>
    </source>
</evidence>
<dbReference type="GO" id="GO:0098797">
    <property type="term" value="C:plasma membrane protein complex"/>
    <property type="evidence" value="ECO:0007669"/>
    <property type="project" value="TreeGrafter"/>
</dbReference>
<dbReference type="InterPro" id="IPR003838">
    <property type="entry name" value="ABC3_permease_C"/>
</dbReference>
<dbReference type="NCBIfam" id="TIGR02212">
    <property type="entry name" value="lolCE"/>
    <property type="match status" value="1"/>
</dbReference>
<comment type="similarity">
    <text evidence="2">Belongs to the ABC-4 integral membrane protein family. LolC/E subfamily.</text>
</comment>
<evidence type="ECO:0000256" key="5">
    <source>
        <dbReference type="ARBA" id="ARBA00022692"/>
    </source>
</evidence>
<keyword evidence="4" id="KW-1003">Cell membrane</keyword>
<name>B8DSH6_NITV9</name>
<dbReference type="GO" id="GO:0042953">
    <property type="term" value="P:lipoprotein transport"/>
    <property type="evidence" value="ECO:0007669"/>
    <property type="project" value="InterPro"/>
</dbReference>
<sequence>MSFELFVALRYLFARRRQTFISVISVTSILGVALGVASLIVVLGVMNGFTTDLRDKILGANAHGIVMSADRSGLGDAPQLIDKIRQVDGVRGATPFIYSEVMLSTPHGVKGLVLRGIDPQSAPSVLGILSNMTKGSVADLAPHTGADGAYSGPPGVIIGDELAQRLGVVVGSRVNLLSPAGQKTSAGFAPRIRPFMVVGVFSTGMFEYDSSLGFVSLDAARDVLGLPDGAVSGVELAVTDVYKADQVAERVTRAVGGYPLYTRHWMEMNANLFAALKLEKTAMAVILVLIVLVGSFSIITTLVMLVMEKTRDIAILMSMGATRGMIRRIFMLQGTVIGAIGTGLGYVLGLGVAELLKRYQFIKLPHGVYSLDHLPVLLQWPDMLAIGASSMLLCFVATIYPARQAASLEPAEALRYE</sequence>
<proteinExistence type="inferred from homology"/>
<dbReference type="STRING" id="883.DvMF_2994"/>
<dbReference type="GO" id="GO:0044874">
    <property type="term" value="P:lipoprotein localization to outer membrane"/>
    <property type="evidence" value="ECO:0007669"/>
    <property type="project" value="TreeGrafter"/>
</dbReference>
<protein>
    <submittedName>
        <fullName evidence="11">Lipoprotein releasing system, transmembrane protein, LolC/E family</fullName>
    </submittedName>
</protein>
<keyword evidence="5 8" id="KW-0812">Transmembrane</keyword>
<dbReference type="InterPro" id="IPR025857">
    <property type="entry name" value="MacB_PCD"/>
</dbReference>
<dbReference type="PANTHER" id="PTHR30489:SF0">
    <property type="entry name" value="LIPOPROTEIN-RELEASING SYSTEM TRANSMEMBRANE PROTEIN LOLE"/>
    <property type="match status" value="1"/>
</dbReference>
<comment type="subcellular location">
    <subcellularLocation>
        <location evidence="1">Cell membrane</location>
        <topology evidence="1">Multi-pass membrane protein</topology>
    </subcellularLocation>
</comment>
<evidence type="ECO:0000256" key="7">
    <source>
        <dbReference type="ARBA" id="ARBA00023136"/>
    </source>
</evidence>
<dbReference type="HOGENOM" id="CLU_000604_8_1_7"/>
<feature type="transmembrane region" description="Helical" evidence="8">
    <location>
        <begin position="328"/>
        <end position="348"/>
    </location>
</feature>
<keyword evidence="7 8" id="KW-0472">Membrane</keyword>
<gene>
    <name evidence="11" type="ordered locus">DvMF_2994</name>
</gene>
<dbReference type="eggNOG" id="COG4591">
    <property type="taxonomic scope" value="Bacteria"/>
</dbReference>
<feature type="domain" description="MacB-like periplasmic core" evidence="10">
    <location>
        <begin position="25"/>
        <end position="253"/>
    </location>
</feature>
<feature type="domain" description="ABC3 transporter permease C-terminal" evidence="9">
    <location>
        <begin position="285"/>
        <end position="410"/>
    </location>
</feature>
<keyword evidence="3" id="KW-0813">Transport</keyword>
<feature type="transmembrane region" description="Helical" evidence="8">
    <location>
        <begin position="282"/>
        <end position="307"/>
    </location>
</feature>
<dbReference type="InterPro" id="IPR051447">
    <property type="entry name" value="Lipoprotein-release_system"/>
</dbReference>
<evidence type="ECO:0000256" key="6">
    <source>
        <dbReference type="ARBA" id="ARBA00022989"/>
    </source>
</evidence>
<dbReference type="AlphaFoldDB" id="B8DSH6"/>
<reference evidence="11" key="1">
    <citation type="submission" date="2008-10" db="EMBL/GenBank/DDBJ databases">
        <title>Complete sequence of Desulfovibrio vulgaris str. 'Miyazaki F'.</title>
        <authorList>
            <person name="Lucas S."/>
            <person name="Copeland A."/>
            <person name="Lapidus A."/>
            <person name="Glavina del Rio T."/>
            <person name="Dalin E."/>
            <person name="Tice H."/>
            <person name="Bruce D."/>
            <person name="Goodwin L."/>
            <person name="Pitluck S."/>
            <person name="Sims D."/>
            <person name="Brettin T."/>
            <person name="Detter J.C."/>
            <person name="Han C."/>
            <person name="Larimer F."/>
            <person name="Land M."/>
            <person name="Hauser L."/>
            <person name="Kyrpides N."/>
            <person name="Mikhailova N."/>
            <person name="Hazen T.C."/>
            <person name="Richardson P."/>
        </authorList>
    </citation>
    <scope>NUCLEOTIDE SEQUENCE</scope>
    <source>
        <strain evidence="11">Miyazaki F</strain>
    </source>
</reference>
<dbReference type="Pfam" id="PF02687">
    <property type="entry name" value="FtsX"/>
    <property type="match status" value="1"/>
</dbReference>
<dbReference type="OrthoDB" id="9808461at2"/>
<evidence type="ECO:0000259" key="10">
    <source>
        <dbReference type="Pfam" id="PF12704"/>
    </source>
</evidence>
<dbReference type="KEGG" id="dvm:DvMF_2994"/>
<accession>B8DSH6</accession>
<evidence type="ECO:0000259" key="9">
    <source>
        <dbReference type="Pfam" id="PF02687"/>
    </source>
</evidence>
<feature type="transmembrane region" description="Helical" evidence="8">
    <location>
        <begin position="383"/>
        <end position="402"/>
    </location>
</feature>
<evidence type="ECO:0000256" key="2">
    <source>
        <dbReference type="ARBA" id="ARBA00005236"/>
    </source>
</evidence>
<dbReference type="InterPro" id="IPR011925">
    <property type="entry name" value="LolCE_TM"/>
</dbReference>
<evidence type="ECO:0000256" key="8">
    <source>
        <dbReference type="SAM" id="Phobius"/>
    </source>
</evidence>
<dbReference type="PANTHER" id="PTHR30489">
    <property type="entry name" value="LIPOPROTEIN-RELEASING SYSTEM TRANSMEMBRANE PROTEIN LOLE"/>
    <property type="match status" value="1"/>
</dbReference>
<feature type="transmembrane region" description="Helical" evidence="8">
    <location>
        <begin position="20"/>
        <end position="46"/>
    </location>
</feature>
<evidence type="ECO:0000256" key="4">
    <source>
        <dbReference type="ARBA" id="ARBA00022475"/>
    </source>
</evidence>
<dbReference type="Pfam" id="PF12704">
    <property type="entry name" value="MacB_PCD"/>
    <property type="match status" value="1"/>
</dbReference>
<evidence type="ECO:0000256" key="1">
    <source>
        <dbReference type="ARBA" id="ARBA00004651"/>
    </source>
</evidence>
<dbReference type="EMBL" id="CP001197">
    <property type="protein sequence ID" value="ACL09931.1"/>
    <property type="molecule type" value="Genomic_DNA"/>
</dbReference>